<evidence type="ECO:0000313" key="3">
    <source>
        <dbReference type="EMBL" id="CDJ36131.1"/>
    </source>
</evidence>
<dbReference type="Proteomes" id="UP000030744">
    <property type="component" value="Unassembled WGS sequence"/>
</dbReference>
<protein>
    <submittedName>
        <fullName evidence="3">WD domain, G-beta repeat domain containing protein, putative</fullName>
    </submittedName>
</protein>
<evidence type="ECO:0000256" key="1">
    <source>
        <dbReference type="ARBA" id="ARBA00022574"/>
    </source>
</evidence>
<sequence length="204" mass="22329">MLFSMKAGVAATQLQGLCGAAAAGNPAIVAAEREVRFNSCCWAAADVLVAAQEDSVVSLWDIRQSPKQPTGEMLRLYDWRKMNEALHVVEGCCEGLGVSVVCFSPFLSSFLLCGGSNKHISFFDLNKVGEDQDPEDAEDGPPELLFTHGGHRADIYDAAWNCDEKFPQMVASVANDNKLHIWQPKASVFFESDSEEEVDPEQLE</sequence>
<dbReference type="InterPro" id="IPR015943">
    <property type="entry name" value="WD40/YVTN_repeat-like_dom_sf"/>
</dbReference>
<dbReference type="SUPFAM" id="SSF50978">
    <property type="entry name" value="WD40 repeat-like"/>
    <property type="match status" value="1"/>
</dbReference>
<dbReference type="SMART" id="SM00320">
    <property type="entry name" value="WD40"/>
    <property type="match status" value="3"/>
</dbReference>
<dbReference type="GeneID" id="60404177"/>
<gene>
    <name evidence="3" type="ORF">EMH_0064400</name>
</gene>
<organism evidence="3 4">
    <name type="scientific">Eimeria mitis</name>
    <dbReference type="NCBI Taxonomy" id="44415"/>
    <lineage>
        <taxon>Eukaryota</taxon>
        <taxon>Sar</taxon>
        <taxon>Alveolata</taxon>
        <taxon>Apicomplexa</taxon>
        <taxon>Conoidasida</taxon>
        <taxon>Coccidia</taxon>
        <taxon>Eucoccidiorida</taxon>
        <taxon>Eimeriorina</taxon>
        <taxon>Eimeriidae</taxon>
        <taxon>Eimeria</taxon>
    </lineage>
</organism>
<accession>U6KH62</accession>
<dbReference type="Gene3D" id="2.130.10.10">
    <property type="entry name" value="YVTN repeat-like/Quinoprotein amine dehydrogenase"/>
    <property type="match status" value="1"/>
</dbReference>
<name>U6KH62_9EIME</name>
<dbReference type="PANTHER" id="PTHR22850">
    <property type="entry name" value="WD40 REPEAT FAMILY"/>
    <property type="match status" value="1"/>
</dbReference>
<dbReference type="InterPro" id="IPR036322">
    <property type="entry name" value="WD40_repeat_dom_sf"/>
</dbReference>
<dbReference type="VEuPathDB" id="ToxoDB:EMH_0064400"/>
<keyword evidence="1" id="KW-0853">WD repeat</keyword>
<dbReference type="InterPro" id="IPR001680">
    <property type="entry name" value="WD40_rpt"/>
</dbReference>
<dbReference type="AlphaFoldDB" id="U6KH62"/>
<reference evidence="3" key="1">
    <citation type="submission" date="2013-10" db="EMBL/GenBank/DDBJ databases">
        <title>Genomic analysis of the causative agents of coccidiosis in chickens.</title>
        <authorList>
            <person name="Reid A.J."/>
            <person name="Blake D."/>
            <person name="Billington K."/>
            <person name="Browne H."/>
            <person name="Dunn M."/>
            <person name="Hung S."/>
            <person name="Kawahara F."/>
            <person name="Miranda-Saavedra D."/>
            <person name="Mourier T."/>
            <person name="Nagra H."/>
            <person name="Otto T.D."/>
            <person name="Rawlings N."/>
            <person name="Sanchez A."/>
            <person name="Sanders M."/>
            <person name="Subramaniam C."/>
            <person name="Tay Y."/>
            <person name="Dear P."/>
            <person name="Doerig C."/>
            <person name="Gruber A."/>
            <person name="Parkinson J."/>
            <person name="Shirley M."/>
            <person name="Wan K.L."/>
            <person name="Berriman M."/>
            <person name="Tomley F."/>
            <person name="Pain A."/>
        </authorList>
    </citation>
    <scope>NUCLEOTIDE SEQUENCE [LARGE SCALE GENOMIC DNA]</scope>
    <source>
        <strain evidence="3">Houghton</strain>
    </source>
</reference>
<evidence type="ECO:0000313" key="4">
    <source>
        <dbReference type="Proteomes" id="UP000030744"/>
    </source>
</evidence>
<evidence type="ECO:0000256" key="2">
    <source>
        <dbReference type="ARBA" id="ARBA00022737"/>
    </source>
</evidence>
<reference evidence="3" key="2">
    <citation type="submission" date="2013-10" db="EMBL/GenBank/DDBJ databases">
        <authorList>
            <person name="Aslett M."/>
        </authorList>
    </citation>
    <scope>NUCLEOTIDE SEQUENCE [LARGE SCALE GENOMIC DNA]</scope>
    <source>
        <strain evidence="3">Houghton</strain>
    </source>
</reference>
<proteinExistence type="predicted"/>
<dbReference type="InterPro" id="IPR050459">
    <property type="entry name" value="WD_repeat_RBAP46/RBAP48/MSI1"/>
</dbReference>
<dbReference type="RefSeq" id="XP_037878420.1">
    <property type="nucleotide sequence ID" value="XM_038022566.1"/>
</dbReference>
<dbReference type="EMBL" id="HG735569">
    <property type="protein sequence ID" value="CDJ36131.1"/>
    <property type="molecule type" value="Genomic_DNA"/>
</dbReference>
<keyword evidence="2" id="KW-0677">Repeat</keyword>
<dbReference type="Pfam" id="PF00400">
    <property type="entry name" value="WD40"/>
    <property type="match status" value="1"/>
</dbReference>
<keyword evidence="4" id="KW-1185">Reference proteome</keyword>
<dbReference type="OrthoDB" id="427795at2759"/>